<name>A0ABP4IB41_9PSEU</name>
<dbReference type="SUPFAM" id="SSF51735">
    <property type="entry name" value="NAD(P)-binding Rossmann-fold domains"/>
    <property type="match status" value="1"/>
</dbReference>
<dbReference type="SUPFAM" id="SSF48179">
    <property type="entry name" value="6-phosphogluconate dehydrogenase C-terminal domain-like"/>
    <property type="match status" value="1"/>
</dbReference>
<dbReference type="InterPro" id="IPR036291">
    <property type="entry name" value="NAD(P)-bd_dom_sf"/>
</dbReference>
<dbReference type="Pfam" id="PF21761">
    <property type="entry name" value="RedAm-like_C"/>
    <property type="match status" value="1"/>
</dbReference>
<dbReference type="InterPro" id="IPR008927">
    <property type="entry name" value="6-PGluconate_DH-like_C_sf"/>
</dbReference>
<dbReference type="InterPro" id="IPR048666">
    <property type="entry name" value="RedAm-like_C"/>
</dbReference>
<proteinExistence type="inferred from homology"/>
<dbReference type="InterPro" id="IPR006115">
    <property type="entry name" value="6PGDH_NADP-bd"/>
</dbReference>
<dbReference type="InterPro" id="IPR015815">
    <property type="entry name" value="HIBADH-related"/>
</dbReference>
<dbReference type="Pfam" id="PF03446">
    <property type="entry name" value="NAD_binding_2"/>
    <property type="match status" value="1"/>
</dbReference>
<evidence type="ECO:0000313" key="6">
    <source>
        <dbReference type="Proteomes" id="UP001501414"/>
    </source>
</evidence>
<comment type="caution">
    <text evidence="5">The sequence shown here is derived from an EMBL/GenBank/DDBJ whole genome shotgun (WGS) entry which is preliminary data.</text>
</comment>
<dbReference type="InterPro" id="IPR013328">
    <property type="entry name" value="6PGD_dom2"/>
</dbReference>
<evidence type="ECO:0000256" key="2">
    <source>
        <dbReference type="ARBA" id="ARBA00023002"/>
    </source>
</evidence>
<dbReference type="RefSeq" id="WP_344019995.1">
    <property type="nucleotide sequence ID" value="NZ_BAAAJK010000006.1"/>
</dbReference>
<dbReference type="EMBL" id="BAAAJK010000006">
    <property type="protein sequence ID" value="GAA1384764.1"/>
    <property type="molecule type" value="Genomic_DNA"/>
</dbReference>
<dbReference type="Proteomes" id="UP001501414">
    <property type="component" value="Unassembled WGS sequence"/>
</dbReference>
<reference evidence="6" key="1">
    <citation type="journal article" date="2019" name="Int. J. Syst. Evol. Microbiol.">
        <title>The Global Catalogue of Microorganisms (GCM) 10K type strain sequencing project: providing services to taxonomists for standard genome sequencing and annotation.</title>
        <authorList>
            <consortium name="The Broad Institute Genomics Platform"/>
            <consortium name="The Broad Institute Genome Sequencing Center for Infectious Disease"/>
            <person name="Wu L."/>
            <person name="Ma J."/>
        </authorList>
    </citation>
    <scope>NUCLEOTIDE SEQUENCE [LARGE SCALE GENOMIC DNA]</scope>
    <source>
        <strain evidence="6">JCM 11896</strain>
    </source>
</reference>
<accession>A0ABP4IB41</accession>
<dbReference type="PIRSF" id="PIRSF000103">
    <property type="entry name" value="HIBADH"/>
    <property type="match status" value="1"/>
</dbReference>
<evidence type="ECO:0000313" key="5">
    <source>
        <dbReference type="EMBL" id="GAA1384764.1"/>
    </source>
</evidence>
<dbReference type="Gene3D" id="3.40.50.720">
    <property type="entry name" value="NAD(P)-binding Rossmann-like Domain"/>
    <property type="match status" value="1"/>
</dbReference>
<feature type="domain" description="6-phosphogluconate dehydrogenase NADP-binding" evidence="3">
    <location>
        <begin position="4"/>
        <end position="152"/>
    </location>
</feature>
<protein>
    <submittedName>
        <fullName evidence="5">NAD(P)-binding domain-containing protein</fullName>
    </submittedName>
</protein>
<sequence length="290" mass="29868">MTPVTVIGLGPMGRAMAGALLAAGHPVTVWNRTAARAEPVVAAGAVLAPTPSDALRAGPLVILSLTDYRAMYDILGDAVADLPGRTVVNLSSESPAGTRDAARWLAGHGARLVVGGVMVPAPMVGTPAASVFYSGDVDAFERHRQVLATIGEPRLLGTDPALAQLMYLAHLDVFLTGLSALAHATALLGTAGLSASEVMPGLLAMLADTPEIVAAGEPPWTHIDDDRHPGDLSTATMMGATADHVVAASAEAGIDLALPRAVQAHYRRAVDDGHGADDWTRIVDGIRDPR</sequence>
<evidence type="ECO:0000259" key="3">
    <source>
        <dbReference type="Pfam" id="PF03446"/>
    </source>
</evidence>
<dbReference type="PANTHER" id="PTHR43580:SF2">
    <property type="entry name" value="CYTOKINE-LIKE NUCLEAR FACTOR N-PAC"/>
    <property type="match status" value="1"/>
</dbReference>
<keyword evidence="6" id="KW-1185">Reference proteome</keyword>
<comment type="similarity">
    <text evidence="1">Belongs to the HIBADH-related family.</text>
</comment>
<dbReference type="PANTHER" id="PTHR43580">
    <property type="entry name" value="OXIDOREDUCTASE GLYR1-RELATED"/>
    <property type="match status" value="1"/>
</dbReference>
<evidence type="ECO:0000256" key="1">
    <source>
        <dbReference type="ARBA" id="ARBA00009080"/>
    </source>
</evidence>
<feature type="domain" description="NADPH-dependent reductive aminase-like C-terminal" evidence="4">
    <location>
        <begin position="159"/>
        <end position="287"/>
    </location>
</feature>
<gene>
    <name evidence="5" type="ORF">GCM10009613_16090</name>
</gene>
<dbReference type="Gene3D" id="1.10.1040.10">
    <property type="entry name" value="N-(1-d-carboxylethyl)-l-norvaline Dehydrogenase, domain 2"/>
    <property type="match status" value="1"/>
</dbReference>
<dbReference type="InterPro" id="IPR051265">
    <property type="entry name" value="HIBADH-related_NP60_sf"/>
</dbReference>
<evidence type="ECO:0000259" key="4">
    <source>
        <dbReference type="Pfam" id="PF21761"/>
    </source>
</evidence>
<organism evidence="5 6">
    <name type="scientific">Pseudonocardia kongjuensis</name>
    <dbReference type="NCBI Taxonomy" id="102227"/>
    <lineage>
        <taxon>Bacteria</taxon>
        <taxon>Bacillati</taxon>
        <taxon>Actinomycetota</taxon>
        <taxon>Actinomycetes</taxon>
        <taxon>Pseudonocardiales</taxon>
        <taxon>Pseudonocardiaceae</taxon>
        <taxon>Pseudonocardia</taxon>
    </lineage>
</organism>
<keyword evidence="2" id="KW-0560">Oxidoreductase</keyword>